<dbReference type="PANTHER" id="PTHR37540">
    <property type="entry name" value="TRANSCRIPTION FACTOR (ACR-2), PUTATIVE-RELATED-RELATED"/>
    <property type="match status" value="1"/>
</dbReference>
<reference evidence="2 3" key="1">
    <citation type="submission" date="2024-07" db="EMBL/GenBank/DDBJ databases">
        <title>Section-level genome sequencing and comparative genomics of Aspergillus sections Usti and Cavernicolus.</title>
        <authorList>
            <consortium name="Lawrence Berkeley National Laboratory"/>
            <person name="Nybo J.L."/>
            <person name="Vesth T.C."/>
            <person name="Theobald S."/>
            <person name="Frisvad J.C."/>
            <person name="Larsen T.O."/>
            <person name="Kjaerboelling I."/>
            <person name="Rothschild-Mancinelli K."/>
            <person name="Lyhne E.K."/>
            <person name="Kogle M.E."/>
            <person name="Barry K."/>
            <person name="Clum A."/>
            <person name="Na H."/>
            <person name="Ledsgaard L."/>
            <person name="Lin J."/>
            <person name="Lipzen A."/>
            <person name="Kuo A."/>
            <person name="Riley R."/>
            <person name="Mondo S."/>
            <person name="Labutti K."/>
            <person name="Haridas S."/>
            <person name="Pangalinan J."/>
            <person name="Salamov A.A."/>
            <person name="Simmons B.A."/>
            <person name="Magnuson J.K."/>
            <person name="Chen J."/>
            <person name="Drula E."/>
            <person name="Henrissat B."/>
            <person name="Wiebenga A."/>
            <person name="Lubbers R.J."/>
            <person name="Gomes A.C."/>
            <person name="Makela M.R."/>
            <person name="Stajich J."/>
            <person name="Grigoriev I.V."/>
            <person name="Mortensen U.H."/>
            <person name="De Vries R.P."/>
            <person name="Baker S.E."/>
            <person name="Andersen M.R."/>
        </authorList>
    </citation>
    <scope>NUCLEOTIDE SEQUENCE [LARGE SCALE GENOMIC DNA]</scope>
    <source>
        <strain evidence="2 3">CBS 209.92</strain>
    </source>
</reference>
<accession>A0ABR4GFK9</accession>
<protein>
    <recommendedName>
        <fullName evidence="4">Transcription factor domain-containing protein</fullName>
    </recommendedName>
</protein>
<sequence>MSGRGSGLHFIIVDPASDPSPSQRIREVRSHAGRWTWQQGRRGQPETADADGVDSCGDDDAQAGLDNQGQLVLTHRGPPAPTPANRPSPSILDPFQTYVPATISMETVSVNNKYCLSVLWPGLMPSQPGSIHPGAHAWFSSSLSHPALHSSMLFGSLSHRKTHVSKSQGPFSTTDSKTMVLSQMDSISKINAAIQEPSLAVTDEIILSVLTLANNDSGGSRGIQKSPFQPTLRSLQWLDIYGRLSPNPIHQVGLLRLVELRGGLDKIERCCVHSSGILAASRTLSRPIFPFVSLQGVAPPTLQDTIAIHEYAVDSGPDILLGLRMTQEMHDVFRAARIYVSIVDAYQQGSALAMNIAAICDHRNLIQWQIMSLPPVNETYHVLNGVCPPMYESCRLALMIIGIGVIFPLPAETAPLVEAARMLQIALQAYTYGTSSSMTTSEVLRVYCWCVVLGGIASTGYPERAWFVQELSDVAAIILVSSWSELLSVLRSILWFDEACSSAGKELFMEATYLRLK</sequence>
<comment type="caution">
    <text evidence="2">The sequence shown here is derived from an EMBL/GenBank/DDBJ whole genome shotgun (WGS) entry which is preliminary data.</text>
</comment>
<evidence type="ECO:0000313" key="2">
    <source>
        <dbReference type="EMBL" id="KAL2797840.1"/>
    </source>
</evidence>
<dbReference type="PANTHER" id="PTHR37540:SF5">
    <property type="entry name" value="TRANSCRIPTION FACTOR DOMAIN-CONTAINING PROTEIN"/>
    <property type="match status" value="1"/>
</dbReference>
<feature type="compositionally biased region" description="Acidic residues" evidence="1">
    <location>
        <begin position="48"/>
        <end position="61"/>
    </location>
</feature>
<evidence type="ECO:0000256" key="1">
    <source>
        <dbReference type="SAM" id="MobiDB-lite"/>
    </source>
</evidence>
<dbReference type="EMBL" id="JBFTWV010000016">
    <property type="protein sequence ID" value="KAL2797840.1"/>
    <property type="molecule type" value="Genomic_DNA"/>
</dbReference>
<proteinExistence type="predicted"/>
<organism evidence="2 3">
    <name type="scientific">Aspergillus keveii</name>
    <dbReference type="NCBI Taxonomy" id="714993"/>
    <lineage>
        <taxon>Eukaryota</taxon>
        <taxon>Fungi</taxon>
        <taxon>Dikarya</taxon>
        <taxon>Ascomycota</taxon>
        <taxon>Pezizomycotina</taxon>
        <taxon>Eurotiomycetes</taxon>
        <taxon>Eurotiomycetidae</taxon>
        <taxon>Eurotiales</taxon>
        <taxon>Aspergillaceae</taxon>
        <taxon>Aspergillus</taxon>
        <taxon>Aspergillus subgen. Nidulantes</taxon>
    </lineage>
</organism>
<evidence type="ECO:0000313" key="3">
    <source>
        <dbReference type="Proteomes" id="UP001610563"/>
    </source>
</evidence>
<keyword evidence="3" id="KW-1185">Reference proteome</keyword>
<name>A0ABR4GFK9_9EURO</name>
<gene>
    <name evidence="2" type="ORF">BJX66DRAFT_296621</name>
</gene>
<dbReference type="Proteomes" id="UP001610563">
    <property type="component" value="Unassembled WGS sequence"/>
</dbReference>
<feature type="region of interest" description="Disordered" evidence="1">
    <location>
        <begin position="1"/>
        <end position="91"/>
    </location>
</feature>
<evidence type="ECO:0008006" key="4">
    <source>
        <dbReference type="Google" id="ProtNLM"/>
    </source>
</evidence>